<dbReference type="PANTHER" id="PTHR10039">
    <property type="entry name" value="AMELOGENIN"/>
    <property type="match status" value="1"/>
</dbReference>
<protein>
    <submittedName>
        <fullName evidence="2 4">Uncharacterized protein</fullName>
    </submittedName>
</protein>
<dbReference type="EMBL" id="ML975161">
    <property type="protein sequence ID" value="KAF1811451.1"/>
    <property type="molecule type" value="Genomic_DNA"/>
</dbReference>
<evidence type="ECO:0000313" key="4">
    <source>
        <dbReference type="RefSeq" id="XP_033533082.1"/>
    </source>
</evidence>
<feature type="compositionally biased region" description="Polar residues" evidence="1">
    <location>
        <begin position="180"/>
        <end position="190"/>
    </location>
</feature>
<dbReference type="OrthoDB" id="443402at2759"/>
<organism evidence="2">
    <name type="scientific">Eremomyces bilateralis CBS 781.70</name>
    <dbReference type="NCBI Taxonomy" id="1392243"/>
    <lineage>
        <taxon>Eukaryota</taxon>
        <taxon>Fungi</taxon>
        <taxon>Dikarya</taxon>
        <taxon>Ascomycota</taxon>
        <taxon>Pezizomycotina</taxon>
        <taxon>Dothideomycetes</taxon>
        <taxon>Dothideomycetes incertae sedis</taxon>
        <taxon>Eremomycetales</taxon>
        <taxon>Eremomycetaceae</taxon>
        <taxon>Eremomyces</taxon>
    </lineage>
</organism>
<accession>A0A6G1G0J6</accession>
<evidence type="ECO:0000313" key="3">
    <source>
        <dbReference type="Proteomes" id="UP000504638"/>
    </source>
</evidence>
<gene>
    <name evidence="2 4" type="ORF">P152DRAFT_482923</name>
</gene>
<keyword evidence="3" id="KW-1185">Reference proteome</keyword>
<evidence type="ECO:0000313" key="2">
    <source>
        <dbReference type="EMBL" id="KAF1811451.1"/>
    </source>
</evidence>
<reference evidence="2 4" key="1">
    <citation type="submission" date="2020-01" db="EMBL/GenBank/DDBJ databases">
        <authorList>
            <consortium name="DOE Joint Genome Institute"/>
            <person name="Haridas S."/>
            <person name="Albert R."/>
            <person name="Binder M."/>
            <person name="Bloem J."/>
            <person name="Labutti K."/>
            <person name="Salamov A."/>
            <person name="Andreopoulos B."/>
            <person name="Baker S.E."/>
            <person name="Barry K."/>
            <person name="Bills G."/>
            <person name="Bluhm B.H."/>
            <person name="Cannon C."/>
            <person name="Castanera R."/>
            <person name="Culley D.E."/>
            <person name="Daum C."/>
            <person name="Ezra D."/>
            <person name="Gonzalez J.B."/>
            <person name="Henrissat B."/>
            <person name="Kuo A."/>
            <person name="Liang C."/>
            <person name="Lipzen A."/>
            <person name="Lutzoni F."/>
            <person name="Magnuson J."/>
            <person name="Mondo S."/>
            <person name="Nolan M."/>
            <person name="Ohm R."/>
            <person name="Pangilinan J."/>
            <person name="Park H.-J."/>
            <person name="Ramirez L."/>
            <person name="Alfaro M."/>
            <person name="Sun H."/>
            <person name="Tritt A."/>
            <person name="Yoshinaga Y."/>
            <person name="Zwiers L.-H."/>
            <person name="Turgeon B.G."/>
            <person name="Goodwin S.B."/>
            <person name="Spatafora J.W."/>
            <person name="Crous P.W."/>
            <person name="Grigoriev I.V."/>
        </authorList>
    </citation>
    <scope>NUCLEOTIDE SEQUENCE</scope>
    <source>
        <strain evidence="2 4">CBS 781.70</strain>
    </source>
</reference>
<feature type="region of interest" description="Disordered" evidence="1">
    <location>
        <begin position="169"/>
        <end position="190"/>
    </location>
</feature>
<sequence>MRRIMESDSKTQQSAINTLVGDISKRAEGVFLWVRLVLDELMEDCTAGEPIEAFTERLNIRPSDLETSYEHMLRKVPEKYRNDAAIMIEILQECIHCISARAFVEACRAAPYNLLEDSMTATKQLESYSNDDLERFIRSRSGGLLETKVSSSIYYLEFDTQTLLSPKEVKLSTGEVPTGDANQLGQTPNN</sequence>
<dbReference type="PANTHER" id="PTHR10039:SF5">
    <property type="entry name" value="NACHT DOMAIN-CONTAINING PROTEIN"/>
    <property type="match status" value="1"/>
</dbReference>
<reference evidence="4" key="3">
    <citation type="submission" date="2025-04" db="UniProtKB">
        <authorList>
            <consortium name="RefSeq"/>
        </authorList>
    </citation>
    <scope>IDENTIFICATION</scope>
    <source>
        <strain evidence="4">CBS 781.70</strain>
    </source>
</reference>
<evidence type="ECO:0000256" key="1">
    <source>
        <dbReference type="SAM" id="MobiDB-lite"/>
    </source>
</evidence>
<dbReference type="Proteomes" id="UP000504638">
    <property type="component" value="Unplaced"/>
</dbReference>
<name>A0A6G1G0J6_9PEZI</name>
<dbReference type="RefSeq" id="XP_033533082.1">
    <property type="nucleotide sequence ID" value="XM_033681918.1"/>
</dbReference>
<dbReference type="AlphaFoldDB" id="A0A6G1G0J6"/>
<proteinExistence type="predicted"/>
<dbReference type="GeneID" id="54422488"/>
<reference evidence="4" key="2">
    <citation type="submission" date="2020-04" db="EMBL/GenBank/DDBJ databases">
        <authorList>
            <consortium name="NCBI Genome Project"/>
        </authorList>
    </citation>
    <scope>NUCLEOTIDE SEQUENCE</scope>
    <source>
        <strain evidence="4">CBS 781.70</strain>
    </source>
</reference>